<feature type="region of interest" description="Disordered" evidence="1">
    <location>
        <begin position="127"/>
        <end position="152"/>
    </location>
</feature>
<accession>A0AAF0TXN4</accession>
<organism evidence="2 3">
    <name type="scientific">Solanum verrucosum</name>
    <dbReference type="NCBI Taxonomy" id="315347"/>
    <lineage>
        <taxon>Eukaryota</taxon>
        <taxon>Viridiplantae</taxon>
        <taxon>Streptophyta</taxon>
        <taxon>Embryophyta</taxon>
        <taxon>Tracheophyta</taxon>
        <taxon>Spermatophyta</taxon>
        <taxon>Magnoliopsida</taxon>
        <taxon>eudicotyledons</taxon>
        <taxon>Gunneridae</taxon>
        <taxon>Pentapetalae</taxon>
        <taxon>asterids</taxon>
        <taxon>lamiids</taxon>
        <taxon>Solanales</taxon>
        <taxon>Solanaceae</taxon>
        <taxon>Solanoideae</taxon>
        <taxon>Solaneae</taxon>
        <taxon>Solanum</taxon>
    </lineage>
</organism>
<gene>
    <name evidence="2" type="ORF">MTR67_023470</name>
</gene>
<dbReference type="Proteomes" id="UP001234989">
    <property type="component" value="Chromosome 5"/>
</dbReference>
<protein>
    <submittedName>
        <fullName evidence="2">Uncharacterized protein</fullName>
    </submittedName>
</protein>
<evidence type="ECO:0000256" key="1">
    <source>
        <dbReference type="SAM" id="MobiDB-lite"/>
    </source>
</evidence>
<sequence>MGPRSVDLLVIHSKPAWWTIVTTLGLGPTDEPWIGRSSQASRPPSPGDELRSVVLHTIMPPCSANTRNADARNANAVPLVETMSLGSRLCSAKSAIVSRVEGVMDISRLMTHAQEIEGDKLRELAKDNKKARIGNYEYSEQKSDSGNRSQFQ</sequence>
<name>A0AAF0TXN4_SOLVR</name>
<dbReference type="AlphaFoldDB" id="A0AAF0TXN4"/>
<reference evidence="2" key="1">
    <citation type="submission" date="2023-08" db="EMBL/GenBank/DDBJ databases">
        <title>A de novo genome assembly of Solanum verrucosum Schlechtendal, a Mexican diploid species geographically isolated from the other diploid A-genome species in potato relatives.</title>
        <authorList>
            <person name="Hosaka K."/>
        </authorList>
    </citation>
    <scope>NUCLEOTIDE SEQUENCE</scope>
    <source>
        <tissue evidence="2">Young leaves</tissue>
    </source>
</reference>
<evidence type="ECO:0000313" key="3">
    <source>
        <dbReference type="Proteomes" id="UP001234989"/>
    </source>
</evidence>
<proteinExistence type="predicted"/>
<evidence type="ECO:0000313" key="2">
    <source>
        <dbReference type="EMBL" id="WMV30085.1"/>
    </source>
</evidence>
<dbReference type="EMBL" id="CP133616">
    <property type="protein sequence ID" value="WMV30085.1"/>
    <property type="molecule type" value="Genomic_DNA"/>
</dbReference>
<keyword evidence="3" id="KW-1185">Reference proteome</keyword>